<keyword evidence="2" id="KW-1185">Reference proteome</keyword>
<protein>
    <recommendedName>
        <fullName evidence="3">HEPN domain-containing protein</fullName>
    </recommendedName>
</protein>
<dbReference type="AlphaFoldDB" id="A0A919Y9R0"/>
<accession>A0A919Y9R0</accession>
<evidence type="ECO:0008006" key="3">
    <source>
        <dbReference type="Google" id="ProtNLM"/>
    </source>
</evidence>
<sequence>MKSIVKNDSNVTRHPSLKQKQLGFSYLDTIHRLNNCVQEYMSLSIHFLEKNMLHVSLLSCNRALECMLNALYLKQNKGLFSYNIVPDDMLQLLSKDSGIKMDSLIFIQSLSYLCQERSLISKMQSTHLKNLIKKADDLLLQFSNQLPIPTEKYHSVFE</sequence>
<evidence type="ECO:0000313" key="1">
    <source>
        <dbReference type="EMBL" id="GIO46789.1"/>
    </source>
</evidence>
<name>A0A919Y9R0_9BACL</name>
<dbReference type="Proteomes" id="UP000682811">
    <property type="component" value="Unassembled WGS sequence"/>
</dbReference>
<proteinExistence type="predicted"/>
<reference evidence="1 2" key="1">
    <citation type="submission" date="2021-03" db="EMBL/GenBank/DDBJ databases">
        <title>Antimicrobial resistance genes in bacteria isolated from Japanese honey, and their potential for conferring macrolide and lincosamide resistance in the American foulbrood pathogen Paenibacillus larvae.</title>
        <authorList>
            <person name="Okamoto M."/>
            <person name="Kumagai M."/>
            <person name="Kanamori H."/>
            <person name="Takamatsu D."/>
        </authorList>
    </citation>
    <scope>NUCLEOTIDE SEQUENCE [LARGE SCALE GENOMIC DNA]</scope>
    <source>
        <strain evidence="1 2">J34TS1</strain>
    </source>
</reference>
<dbReference type="EMBL" id="BORT01000005">
    <property type="protein sequence ID" value="GIO46789.1"/>
    <property type="molecule type" value="Genomic_DNA"/>
</dbReference>
<organism evidence="1 2">
    <name type="scientific">Paenibacillus azoreducens</name>
    <dbReference type="NCBI Taxonomy" id="116718"/>
    <lineage>
        <taxon>Bacteria</taxon>
        <taxon>Bacillati</taxon>
        <taxon>Bacillota</taxon>
        <taxon>Bacilli</taxon>
        <taxon>Bacillales</taxon>
        <taxon>Paenibacillaceae</taxon>
        <taxon>Paenibacillus</taxon>
    </lineage>
</organism>
<gene>
    <name evidence="1" type="ORF">J34TS1_15540</name>
</gene>
<evidence type="ECO:0000313" key="2">
    <source>
        <dbReference type="Proteomes" id="UP000682811"/>
    </source>
</evidence>
<comment type="caution">
    <text evidence="1">The sequence shown here is derived from an EMBL/GenBank/DDBJ whole genome shotgun (WGS) entry which is preliminary data.</text>
</comment>